<accession>D5U6W8</accession>
<dbReference type="AlphaFoldDB" id="D5U6W8"/>
<dbReference type="RefSeq" id="WP_013115029.1">
    <property type="nucleotide sequence ID" value="NC_014150.1"/>
</dbReference>
<dbReference type="OrthoDB" id="304487at2"/>
<evidence type="ECO:0000313" key="3">
    <source>
        <dbReference type="Proteomes" id="UP000001915"/>
    </source>
</evidence>
<dbReference type="eggNOG" id="COG1413">
    <property type="taxonomic scope" value="Bacteria"/>
</dbReference>
<dbReference type="KEGG" id="brm:Bmur_2623"/>
<feature type="domain" description="DUF4132" evidence="1">
    <location>
        <begin position="632"/>
        <end position="791"/>
    </location>
</feature>
<gene>
    <name evidence="2" type="ordered locus">Bmur_2623</name>
</gene>
<name>D5U6W8_BRAM5</name>
<organism evidence="2 3">
    <name type="scientific">Brachyspira murdochii (strain ATCC 51284 / DSM 12563 / 56-150)</name>
    <name type="common">Serpulina murdochii</name>
    <dbReference type="NCBI Taxonomy" id="526224"/>
    <lineage>
        <taxon>Bacteria</taxon>
        <taxon>Pseudomonadati</taxon>
        <taxon>Spirochaetota</taxon>
        <taxon>Spirochaetia</taxon>
        <taxon>Brachyspirales</taxon>
        <taxon>Brachyspiraceae</taxon>
        <taxon>Brachyspira</taxon>
    </lineage>
</organism>
<reference evidence="2 3" key="1">
    <citation type="journal article" date="2010" name="Stand. Genomic Sci.">
        <title>Complete genome sequence of Brachyspira murdochii type strain (56-150).</title>
        <authorList>
            <person name="Pati A."/>
            <person name="Sikorski J."/>
            <person name="Gronow S."/>
            <person name="Munk C."/>
            <person name="Lapidus A."/>
            <person name="Copeland A."/>
            <person name="Glavina Del Tio T."/>
            <person name="Nolan M."/>
            <person name="Lucas S."/>
            <person name="Chen F."/>
            <person name="Tice H."/>
            <person name="Cheng J.F."/>
            <person name="Han C."/>
            <person name="Detter J.C."/>
            <person name="Bruce D."/>
            <person name="Tapia R."/>
            <person name="Goodwin L."/>
            <person name="Pitluck S."/>
            <person name="Liolios K."/>
            <person name="Ivanova N."/>
            <person name="Mavromatis K."/>
            <person name="Mikhailova N."/>
            <person name="Chen A."/>
            <person name="Palaniappan K."/>
            <person name="Land M."/>
            <person name="Hauser L."/>
            <person name="Chang Y.J."/>
            <person name="Jeffries C.D."/>
            <person name="Spring S."/>
            <person name="Rohde M."/>
            <person name="Goker M."/>
            <person name="Bristow J."/>
            <person name="Eisen J.A."/>
            <person name="Markowitz V."/>
            <person name="Hugenholtz P."/>
            <person name="Kyrpides N.C."/>
            <person name="Klenk H.P."/>
        </authorList>
    </citation>
    <scope>NUCLEOTIDE SEQUENCE [LARGE SCALE GENOMIC DNA]</scope>
    <source>
        <strain evidence="3">ATCC 51284 / DSM 12563 / 56-150</strain>
    </source>
</reference>
<dbReference type="EMBL" id="CP001959">
    <property type="protein sequence ID" value="ADG72692.1"/>
    <property type="molecule type" value="Genomic_DNA"/>
</dbReference>
<dbReference type="Pfam" id="PF13569">
    <property type="entry name" value="DUF4132"/>
    <property type="match status" value="1"/>
</dbReference>
<dbReference type="InterPro" id="IPR025406">
    <property type="entry name" value="DUF4132"/>
</dbReference>
<dbReference type="STRING" id="526224.Bmur_2623"/>
<evidence type="ECO:0000313" key="2">
    <source>
        <dbReference type="EMBL" id="ADG72692.1"/>
    </source>
</evidence>
<evidence type="ECO:0000259" key="1">
    <source>
        <dbReference type="Pfam" id="PF13569"/>
    </source>
</evidence>
<proteinExistence type="predicted"/>
<dbReference type="Proteomes" id="UP000001915">
    <property type="component" value="Chromosome"/>
</dbReference>
<protein>
    <recommendedName>
        <fullName evidence="1">DUF4132 domain-containing protein</fullName>
    </recommendedName>
</protein>
<sequence>MEKFNSSLFSRRYEGYNLEKEICIINRGIVDNDIYALDFLREANYTYSKDRDYFYTLYSKLEKSNNCGIYLILTAILLKKGDEKANIKIAEKKIDLLMQKIYDSYYAKYNIVEHLGTPNSITVINDDIIYEDDKRYDLIKRFHVKKSAFGYFSALRPYAPYNLKKAPNSNDISFIKKSLLTNYRIYYILLLSEYSKKAKRLLNIILKTNNYKALIYLILTEKEGFNTTYQESLDYLNGFDITLSDIIISYIFFYSYNDRISYYDSFAVQIKNKEFNNFFYSLIKNNSDYFENLFSNKNFIKRITKNSKNFIPFLNELYSKEINFSSSKVLCSLLENKSKKIRKAAIKIINRKKKESYEYLKGLNSDLAKDILKKWKNKKIINSGFKDISSLVNFVNKNYNKKYEKNLLCIDESMLYGVLSKDTNQNIPVIVMKYIYIEYSRLKNPIKIKDLDKIISYFDFNSFITVIKNVYEKWIHEGADTSYKYVMIPYLVYENEYKIDKVVYKIKEWCESGRISLANYAISALASNGSINSLIVIDYISSNFKYFQIKNTSKLAFKSVAKRLNISEDKLSDKIIPDFGIDLNGTKTLKDDKYSFTIYLNEKLNIEKILDNNINKCINKLDKYSSLDKNILDEFTSIKNHIKICYKFQLNRLYKALMTGKKWSVEDWKEIFANNYIMNVLADMFIWTIYNKNGKILKHVKYSRKENAFYTLDYEIYKINKQYQLSLASPIEMSKDDIEKSKTLISKFKIKQPFNQMQEITFHFEEGDIKENIIVKYRNKEVKIKTFKSLIDTLDMELDYENSYIVGYKIIDSSISIGVKINLIGMDNAIEDNDIILFGDIVFYKVDSNEVFSYKNIIDPAASNLRYVNYIMFNIDNHIKRNANKIKKIETIQNRNRRITDNK</sequence>
<dbReference type="HOGENOM" id="CLU_321525_0_0_12"/>